<sequence length="71" mass="7812">MTGQAGNRFVFNGGDDGISFQQPKTGVRILGKDSLFELSGSLHKLIRGAIVGCLNPESIRRNLMARIPWRL</sequence>
<dbReference type="Proteomes" id="UP000008311">
    <property type="component" value="Unassembled WGS sequence"/>
</dbReference>
<gene>
    <name evidence="1" type="ORF">RCOM_0689780</name>
</gene>
<evidence type="ECO:0000313" key="1">
    <source>
        <dbReference type="EMBL" id="EEF41578.1"/>
    </source>
</evidence>
<accession>B9S4F0</accession>
<evidence type="ECO:0000313" key="2">
    <source>
        <dbReference type="Proteomes" id="UP000008311"/>
    </source>
</evidence>
<proteinExistence type="predicted"/>
<organism evidence="1 2">
    <name type="scientific">Ricinus communis</name>
    <name type="common">Castor bean</name>
    <dbReference type="NCBI Taxonomy" id="3988"/>
    <lineage>
        <taxon>Eukaryota</taxon>
        <taxon>Viridiplantae</taxon>
        <taxon>Streptophyta</taxon>
        <taxon>Embryophyta</taxon>
        <taxon>Tracheophyta</taxon>
        <taxon>Spermatophyta</taxon>
        <taxon>Magnoliopsida</taxon>
        <taxon>eudicotyledons</taxon>
        <taxon>Gunneridae</taxon>
        <taxon>Pentapetalae</taxon>
        <taxon>rosids</taxon>
        <taxon>fabids</taxon>
        <taxon>Malpighiales</taxon>
        <taxon>Euphorbiaceae</taxon>
        <taxon>Acalyphoideae</taxon>
        <taxon>Acalypheae</taxon>
        <taxon>Ricinus</taxon>
    </lineage>
</organism>
<dbReference type="AlphaFoldDB" id="B9S4F0"/>
<dbReference type="InParanoid" id="B9S4F0"/>
<protein>
    <submittedName>
        <fullName evidence="1">Uncharacterized protein</fullName>
    </submittedName>
</protein>
<dbReference type="EMBL" id="EQ973864">
    <property type="protein sequence ID" value="EEF41578.1"/>
    <property type="molecule type" value="Genomic_DNA"/>
</dbReference>
<keyword evidence="2" id="KW-1185">Reference proteome</keyword>
<reference evidence="2" key="1">
    <citation type="journal article" date="2010" name="Nat. Biotechnol.">
        <title>Draft genome sequence of the oilseed species Ricinus communis.</title>
        <authorList>
            <person name="Chan A.P."/>
            <person name="Crabtree J."/>
            <person name="Zhao Q."/>
            <person name="Lorenzi H."/>
            <person name="Orvis J."/>
            <person name="Puiu D."/>
            <person name="Melake-Berhan A."/>
            <person name="Jones K.M."/>
            <person name="Redman J."/>
            <person name="Chen G."/>
            <person name="Cahoon E.B."/>
            <person name="Gedil M."/>
            <person name="Stanke M."/>
            <person name="Haas B.J."/>
            <person name="Wortman J.R."/>
            <person name="Fraser-Liggett C.M."/>
            <person name="Ravel J."/>
            <person name="Rabinowicz P.D."/>
        </authorList>
    </citation>
    <scope>NUCLEOTIDE SEQUENCE [LARGE SCALE GENOMIC DNA]</scope>
    <source>
        <strain evidence="2">cv. Hale</strain>
    </source>
</reference>
<name>B9S4F0_RICCO</name>